<accession>A0A238YKU5</accession>
<dbReference type="PROSITE" id="PS51257">
    <property type="entry name" value="PROKAR_LIPOPROTEIN"/>
    <property type="match status" value="1"/>
</dbReference>
<keyword evidence="3" id="KW-1185">Reference proteome</keyword>
<keyword evidence="1" id="KW-0812">Transmembrane</keyword>
<keyword evidence="1" id="KW-1133">Transmembrane helix</keyword>
<dbReference type="AlphaFoldDB" id="A0A238YKU5"/>
<evidence type="ECO:0000256" key="1">
    <source>
        <dbReference type="SAM" id="Phobius"/>
    </source>
</evidence>
<reference evidence="3" key="1">
    <citation type="submission" date="2017-06" db="EMBL/GenBank/DDBJ databases">
        <authorList>
            <person name="Varghese N."/>
            <person name="Submissions S."/>
        </authorList>
    </citation>
    <scope>NUCLEOTIDE SEQUENCE [LARGE SCALE GENOMIC DNA]</scope>
    <source>
        <strain evidence="3">DSM 15668</strain>
    </source>
</reference>
<dbReference type="RefSeq" id="WP_089322760.1">
    <property type="nucleotide sequence ID" value="NZ_FZOB01000004.1"/>
</dbReference>
<dbReference type="Proteomes" id="UP000198405">
    <property type="component" value="Unassembled WGS sequence"/>
</dbReference>
<gene>
    <name evidence="2" type="ORF">SAMN06265340_1045</name>
</gene>
<sequence length="169" mass="19453">MKEFKTDKVYLLSYLVLSCLYVLFLAVVAFKYGINLNFFVLVLLMLPILIRVYSLIKKKIQISDNGIEIEDIFKSGFVRWSDIDSVGISMRRKIFLILSLKDGGAFLIDDNVEGFEDILKEIEKHVPKDRLPENWEEAVSSYKPSRSGIFLVLLAILVILYVVFKSFMG</sequence>
<evidence type="ECO:0000313" key="2">
    <source>
        <dbReference type="EMBL" id="SNR71876.1"/>
    </source>
</evidence>
<feature type="transmembrane region" description="Helical" evidence="1">
    <location>
        <begin position="9"/>
        <end position="30"/>
    </location>
</feature>
<keyword evidence="1" id="KW-0472">Membrane</keyword>
<evidence type="ECO:0000313" key="3">
    <source>
        <dbReference type="Proteomes" id="UP000198405"/>
    </source>
</evidence>
<evidence type="ECO:0008006" key="4">
    <source>
        <dbReference type="Google" id="ProtNLM"/>
    </source>
</evidence>
<protein>
    <recommendedName>
        <fullName evidence="4">PH domain-containing protein</fullName>
    </recommendedName>
</protein>
<organism evidence="2 3">
    <name type="scientific">Desulfurobacterium atlanticum</name>
    <dbReference type="NCBI Taxonomy" id="240169"/>
    <lineage>
        <taxon>Bacteria</taxon>
        <taxon>Pseudomonadati</taxon>
        <taxon>Aquificota</taxon>
        <taxon>Aquificia</taxon>
        <taxon>Desulfurobacteriales</taxon>
        <taxon>Desulfurobacteriaceae</taxon>
        <taxon>Desulfurobacterium</taxon>
    </lineage>
</organism>
<feature type="transmembrane region" description="Helical" evidence="1">
    <location>
        <begin position="36"/>
        <end position="56"/>
    </location>
</feature>
<proteinExistence type="predicted"/>
<name>A0A238YKU5_9BACT</name>
<feature type="transmembrane region" description="Helical" evidence="1">
    <location>
        <begin position="149"/>
        <end position="168"/>
    </location>
</feature>
<dbReference type="EMBL" id="FZOB01000004">
    <property type="protein sequence ID" value="SNR71876.1"/>
    <property type="molecule type" value="Genomic_DNA"/>
</dbReference>
<dbReference type="OrthoDB" id="14886at2"/>